<gene>
    <name evidence="1" type="ORF">ACH5RR_026196</name>
</gene>
<dbReference type="AlphaFoldDB" id="A0ABD2Z1U5"/>
<sequence length="131" mass="14041">MQLEGDRSEAYTAKPATSFALGMQERAAEMQQCLTSTFSYQNFVAAPHPPLTNPTRRNSIAAALDLKIDVATTCDPSVGNFTARKHTLGAAATQEILVDVSATDEVTVDDAATPKCVVDVATFYLSPTIMR</sequence>
<evidence type="ECO:0000313" key="1">
    <source>
        <dbReference type="EMBL" id="KAL3513479.1"/>
    </source>
</evidence>
<dbReference type="EMBL" id="JBJUIK010000011">
    <property type="protein sequence ID" value="KAL3513479.1"/>
    <property type="molecule type" value="Genomic_DNA"/>
</dbReference>
<comment type="caution">
    <text evidence="1">The sequence shown here is derived from an EMBL/GenBank/DDBJ whole genome shotgun (WGS) entry which is preliminary data.</text>
</comment>
<name>A0ABD2Z1U5_9GENT</name>
<accession>A0ABD2Z1U5</accession>
<organism evidence="1 2">
    <name type="scientific">Cinchona calisaya</name>
    <dbReference type="NCBI Taxonomy" id="153742"/>
    <lineage>
        <taxon>Eukaryota</taxon>
        <taxon>Viridiplantae</taxon>
        <taxon>Streptophyta</taxon>
        <taxon>Embryophyta</taxon>
        <taxon>Tracheophyta</taxon>
        <taxon>Spermatophyta</taxon>
        <taxon>Magnoliopsida</taxon>
        <taxon>eudicotyledons</taxon>
        <taxon>Gunneridae</taxon>
        <taxon>Pentapetalae</taxon>
        <taxon>asterids</taxon>
        <taxon>lamiids</taxon>
        <taxon>Gentianales</taxon>
        <taxon>Rubiaceae</taxon>
        <taxon>Cinchonoideae</taxon>
        <taxon>Cinchoneae</taxon>
        <taxon>Cinchona</taxon>
    </lineage>
</organism>
<proteinExistence type="predicted"/>
<reference evidence="1 2" key="1">
    <citation type="submission" date="2024-11" db="EMBL/GenBank/DDBJ databases">
        <title>A near-complete genome assembly of Cinchona calisaya.</title>
        <authorList>
            <person name="Lian D.C."/>
            <person name="Zhao X.W."/>
            <person name="Wei L."/>
        </authorList>
    </citation>
    <scope>NUCLEOTIDE SEQUENCE [LARGE SCALE GENOMIC DNA]</scope>
    <source>
        <tissue evidence="1">Nenye</tissue>
    </source>
</reference>
<evidence type="ECO:0000313" key="2">
    <source>
        <dbReference type="Proteomes" id="UP001630127"/>
    </source>
</evidence>
<dbReference type="Proteomes" id="UP001630127">
    <property type="component" value="Unassembled WGS sequence"/>
</dbReference>
<protein>
    <submittedName>
        <fullName evidence="1">Uncharacterized protein</fullName>
    </submittedName>
</protein>
<keyword evidence="2" id="KW-1185">Reference proteome</keyword>